<keyword evidence="9" id="KW-0411">Iron-sulfur</keyword>
<evidence type="ECO:0000256" key="1">
    <source>
        <dbReference type="ARBA" id="ARBA00004370"/>
    </source>
</evidence>
<evidence type="ECO:0000256" key="5">
    <source>
        <dbReference type="ARBA" id="ARBA00022946"/>
    </source>
</evidence>
<dbReference type="EMBL" id="JARBHA010000006">
    <property type="protein sequence ID" value="KAJ9697742.1"/>
    <property type="molecule type" value="Genomic_DNA"/>
</dbReference>
<evidence type="ECO:0000256" key="6">
    <source>
        <dbReference type="ARBA" id="ARBA00022989"/>
    </source>
</evidence>
<feature type="domain" description="Rieske" evidence="12">
    <location>
        <begin position="38"/>
        <end position="123"/>
    </location>
</feature>
<protein>
    <recommendedName>
        <fullName evidence="12">Rieske domain-containing protein</fullName>
    </recommendedName>
</protein>
<keyword evidence="4" id="KW-0479">Metal-binding</keyword>
<dbReference type="SUPFAM" id="SSF50022">
    <property type="entry name" value="ISP domain"/>
    <property type="match status" value="1"/>
</dbReference>
<comment type="caution">
    <text evidence="13">The sequence shown here is derived from an EMBL/GenBank/DDBJ whole genome shotgun (WGS) entry which is preliminary data.</text>
</comment>
<gene>
    <name evidence="13" type="ORF">PVL29_007052</name>
</gene>
<keyword evidence="3" id="KW-0001">2Fe-2S</keyword>
<dbReference type="Pfam" id="PF00355">
    <property type="entry name" value="Rieske"/>
    <property type="match status" value="1"/>
</dbReference>
<dbReference type="InterPro" id="IPR017941">
    <property type="entry name" value="Rieske_2Fe-2S"/>
</dbReference>
<reference evidence="13 14" key="1">
    <citation type="journal article" date="2023" name="BMC Biotechnol.">
        <title>Vitis rotundifolia cv Carlos genome sequencing.</title>
        <authorList>
            <person name="Huff M."/>
            <person name="Hulse-Kemp A."/>
            <person name="Scheffler B."/>
            <person name="Youngblood R."/>
            <person name="Simpson S."/>
            <person name="Babiker E."/>
            <person name="Staton M."/>
        </authorList>
    </citation>
    <scope>NUCLEOTIDE SEQUENCE [LARGE SCALE GENOMIC DNA]</scope>
    <source>
        <tissue evidence="13">Leaf</tissue>
    </source>
</reference>
<sequence>MLHLPFYTLPNSSFSSICRNFSKSNPCTARSSASSSEWYPVAPECELDKRKGCLDVVEWWDRNENAWKVFEDMRPHWLAPLSQGRIDQWARLQYVYHALNFNSSDDCPVSASEASSRPPNNWR</sequence>
<evidence type="ECO:0000313" key="14">
    <source>
        <dbReference type="Proteomes" id="UP001168098"/>
    </source>
</evidence>
<dbReference type="PROSITE" id="PS51296">
    <property type="entry name" value="RIESKE"/>
    <property type="match status" value="1"/>
</dbReference>
<comment type="subcellular location">
    <subcellularLocation>
        <location evidence="1">Membrane</location>
    </subcellularLocation>
</comment>
<dbReference type="InterPro" id="IPR050584">
    <property type="entry name" value="Cholesterol_7-desaturase"/>
</dbReference>
<dbReference type="AlphaFoldDB" id="A0AA38ZYW6"/>
<organism evidence="13 14">
    <name type="scientific">Vitis rotundifolia</name>
    <name type="common">Muscadine grape</name>
    <dbReference type="NCBI Taxonomy" id="103349"/>
    <lineage>
        <taxon>Eukaryota</taxon>
        <taxon>Viridiplantae</taxon>
        <taxon>Streptophyta</taxon>
        <taxon>Embryophyta</taxon>
        <taxon>Tracheophyta</taxon>
        <taxon>Spermatophyta</taxon>
        <taxon>Magnoliopsida</taxon>
        <taxon>eudicotyledons</taxon>
        <taxon>Gunneridae</taxon>
        <taxon>Pentapetalae</taxon>
        <taxon>rosids</taxon>
        <taxon>Vitales</taxon>
        <taxon>Vitaceae</taxon>
        <taxon>Viteae</taxon>
        <taxon>Vitis</taxon>
    </lineage>
</organism>
<accession>A0AA38ZYW6</accession>
<dbReference type="GO" id="GO:0016020">
    <property type="term" value="C:membrane"/>
    <property type="evidence" value="ECO:0007669"/>
    <property type="project" value="UniProtKB-SubCell"/>
</dbReference>
<dbReference type="InterPro" id="IPR036922">
    <property type="entry name" value="Rieske_2Fe-2S_sf"/>
</dbReference>
<dbReference type="GO" id="GO:0051537">
    <property type="term" value="F:2 iron, 2 sulfur cluster binding"/>
    <property type="evidence" value="ECO:0007669"/>
    <property type="project" value="UniProtKB-KW"/>
</dbReference>
<keyword evidence="2" id="KW-0812">Transmembrane</keyword>
<keyword evidence="5" id="KW-0809">Transit peptide</keyword>
<dbReference type="PANTHER" id="PTHR21266:SF32">
    <property type="entry name" value="CHOLESTEROL 7-DESATURASE NVD"/>
    <property type="match status" value="1"/>
</dbReference>
<keyword evidence="14" id="KW-1185">Reference proteome</keyword>
<feature type="compositionally biased region" description="Polar residues" evidence="11">
    <location>
        <begin position="112"/>
        <end position="123"/>
    </location>
</feature>
<evidence type="ECO:0000256" key="10">
    <source>
        <dbReference type="ARBA" id="ARBA00023136"/>
    </source>
</evidence>
<evidence type="ECO:0000256" key="8">
    <source>
        <dbReference type="ARBA" id="ARBA00023004"/>
    </source>
</evidence>
<keyword evidence="8" id="KW-0408">Iron</keyword>
<dbReference type="PANTHER" id="PTHR21266">
    <property type="entry name" value="IRON-SULFUR DOMAIN CONTAINING PROTEIN"/>
    <property type="match status" value="1"/>
</dbReference>
<dbReference type="GO" id="GO:0046872">
    <property type="term" value="F:metal ion binding"/>
    <property type="evidence" value="ECO:0007669"/>
    <property type="project" value="UniProtKB-KW"/>
</dbReference>
<feature type="region of interest" description="Disordered" evidence="11">
    <location>
        <begin position="104"/>
        <end position="123"/>
    </location>
</feature>
<evidence type="ECO:0000256" key="7">
    <source>
        <dbReference type="ARBA" id="ARBA00023002"/>
    </source>
</evidence>
<evidence type="ECO:0000259" key="12">
    <source>
        <dbReference type="PROSITE" id="PS51296"/>
    </source>
</evidence>
<dbReference type="Proteomes" id="UP001168098">
    <property type="component" value="Unassembled WGS sequence"/>
</dbReference>
<evidence type="ECO:0000256" key="2">
    <source>
        <dbReference type="ARBA" id="ARBA00022692"/>
    </source>
</evidence>
<name>A0AA38ZYW6_VITRO</name>
<evidence type="ECO:0000256" key="9">
    <source>
        <dbReference type="ARBA" id="ARBA00023014"/>
    </source>
</evidence>
<evidence type="ECO:0000313" key="13">
    <source>
        <dbReference type="EMBL" id="KAJ9697742.1"/>
    </source>
</evidence>
<keyword evidence="6" id="KW-1133">Transmembrane helix</keyword>
<evidence type="ECO:0000256" key="4">
    <source>
        <dbReference type="ARBA" id="ARBA00022723"/>
    </source>
</evidence>
<keyword evidence="10" id="KW-0472">Membrane</keyword>
<evidence type="ECO:0000256" key="3">
    <source>
        <dbReference type="ARBA" id="ARBA00022714"/>
    </source>
</evidence>
<dbReference type="GO" id="GO:0005737">
    <property type="term" value="C:cytoplasm"/>
    <property type="evidence" value="ECO:0007669"/>
    <property type="project" value="TreeGrafter"/>
</dbReference>
<dbReference type="GO" id="GO:0016491">
    <property type="term" value="F:oxidoreductase activity"/>
    <property type="evidence" value="ECO:0007669"/>
    <property type="project" value="UniProtKB-KW"/>
</dbReference>
<proteinExistence type="predicted"/>
<evidence type="ECO:0000256" key="11">
    <source>
        <dbReference type="SAM" id="MobiDB-lite"/>
    </source>
</evidence>
<keyword evidence="7" id="KW-0560">Oxidoreductase</keyword>
<dbReference type="Gene3D" id="2.102.10.10">
    <property type="entry name" value="Rieske [2Fe-2S] iron-sulphur domain"/>
    <property type="match status" value="1"/>
</dbReference>